<dbReference type="HOGENOM" id="CLU_2168837_0_0_6"/>
<evidence type="ECO:0000256" key="1">
    <source>
        <dbReference type="SAM" id="MobiDB-lite"/>
    </source>
</evidence>
<feature type="region of interest" description="Disordered" evidence="1">
    <location>
        <begin position="82"/>
        <end position="130"/>
    </location>
</feature>
<feature type="compositionally biased region" description="Basic and acidic residues" evidence="1">
    <location>
        <begin position="99"/>
        <end position="112"/>
    </location>
</feature>
<comment type="caution">
    <text evidence="2">The sequence shown here is derived from an EMBL/GenBank/DDBJ whole genome shotgun (WGS) entry which is preliminary data.</text>
</comment>
<name>J2ERK6_PSEFQ</name>
<accession>J2ERK6</accession>
<sequence>MYIRFCGNGHLGFRPYGGSLLRSLRGPAKSKQNALAPPLGTSPRLGVPSLRHCSVGPPRRAIHGPARLPRHPCRGAHCAMPAFGQRGLTGRPRSKASARRPDSRPVSWRDHVSPVGAGLLAKRPANPASM</sequence>
<protein>
    <submittedName>
        <fullName evidence="2">Uncharacterized protein</fullName>
    </submittedName>
</protein>
<dbReference type="AlphaFoldDB" id="J2ERK6"/>
<reference evidence="2" key="1">
    <citation type="journal article" date="2012" name="PLoS Genet.">
        <title>Comparative Genomics of Plant-Associated Pseudomonas spp.: Insights into Diversity and Inheritance of Traits Involved in Multitrophic Interactions.</title>
        <authorList>
            <person name="Loper J.E."/>
            <person name="Hassan K.A."/>
            <person name="Mavrodi D.V."/>
            <person name="Davis E.W.II."/>
            <person name="Lim C.K."/>
            <person name="Shaffer B.T."/>
            <person name="Elbourne L.D."/>
            <person name="Stockwell V.O."/>
            <person name="Hartney S.L."/>
            <person name="Breakwell K."/>
            <person name="Henkels M.D."/>
            <person name="Tetu S.G."/>
            <person name="Rangel L.I."/>
            <person name="Kidarsa T.A."/>
            <person name="Wilson N.L."/>
            <person name="van de Mortel J.E."/>
            <person name="Song C."/>
            <person name="Blumhagen R."/>
            <person name="Radune D."/>
            <person name="Hostetler J.B."/>
            <person name="Brinkac L.M."/>
            <person name="Durkin A.S."/>
            <person name="Kluepfel D.A."/>
            <person name="Wechter W.P."/>
            <person name="Anderson A.J."/>
            <person name="Kim Y.C."/>
            <person name="Pierson L.S.III."/>
            <person name="Pierson E.A."/>
            <person name="Lindow S.E."/>
            <person name="Kobayashi D.Y."/>
            <person name="Raaijmakers J.M."/>
            <person name="Weller D.M."/>
            <person name="Thomashow L.S."/>
            <person name="Allen A.E."/>
            <person name="Paulsen I.T."/>
        </authorList>
    </citation>
    <scope>NUCLEOTIDE SEQUENCE [LARGE SCALE GENOMIC DNA]</scope>
    <source>
        <strain evidence="2">Q2-87</strain>
    </source>
</reference>
<evidence type="ECO:0000313" key="2">
    <source>
        <dbReference type="EMBL" id="EJK99052.1"/>
    </source>
</evidence>
<organism evidence="2">
    <name type="scientific">Pseudomonas fluorescens (strain Q2-87)</name>
    <dbReference type="NCBI Taxonomy" id="1038922"/>
    <lineage>
        <taxon>Bacteria</taxon>
        <taxon>Pseudomonadati</taxon>
        <taxon>Pseudomonadota</taxon>
        <taxon>Gammaproteobacteria</taxon>
        <taxon>Pseudomonadales</taxon>
        <taxon>Pseudomonadaceae</taxon>
        <taxon>Pseudomonas</taxon>
    </lineage>
</organism>
<proteinExistence type="predicted"/>
<dbReference type="EMBL" id="AGBM01000002">
    <property type="protein sequence ID" value="EJK99052.1"/>
    <property type="molecule type" value="Genomic_DNA"/>
</dbReference>
<gene>
    <name evidence="2" type="ORF">PflQ2_5523</name>
</gene>
<dbReference type="Proteomes" id="UP000007289">
    <property type="component" value="Chromosome"/>
</dbReference>